<evidence type="ECO:0000313" key="2">
    <source>
        <dbReference type="EMBL" id="SUB01671.1"/>
    </source>
</evidence>
<sequence>MPILSRLRLSLRRARFLPGNPLLRLLAVNALSGSAVALVVVGGLFASNAGGLYDLVANASDPAVPVILLAFGFIITLGSAAMGTAVMMLPRDGGNDSGRGRRERAYRGLPGEPALIPVPVRSAPQRTVRRG</sequence>
<name>A0A378ZYQ4_9HYPH</name>
<feature type="transmembrane region" description="Helical" evidence="1">
    <location>
        <begin position="66"/>
        <end position="89"/>
    </location>
</feature>
<dbReference type="EMBL" id="UGSK01000001">
    <property type="protein sequence ID" value="SUB01671.1"/>
    <property type="molecule type" value="Genomic_DNA"/>
</dbReference>
<keyword evidence="1" id="KW-1133">Transmembrane helix</keyword>
<keyword evidence="1" id="KW-0472">Membrane</keyword>
<dbReference type="RefSeq" id="WP_081626010.1">
    <property type="nucleotide sequence ID" value="NZ_UGSK01000001.1"/>
</dbReference>
<protein>
    <submittedName>
        <fullName evidence="2">Uncharacterized protein</fullName>
    </submittedName>
</protein>
<evidence type="ECO:0000256" key="1">
    <source>
        <dbReference type="SAM" id="Phobius"/>
    </source>
</evidence>
<organism evidence="2 3">
    <name type="scientific">Pannonibacter phragmitetus</name>
    <dbReference type="NCBI Taxonomy" id="121719"/>
    <lineage>
        <taxon>Bacteria</taxon>
        <taxon>Pseudomonadati</taxon>
        <taxon>Pseudomonadota</taxon>
        <taxon>Alphaproteobacteria</taxon>
        <taxon>Hyphomicrobiales</taxon>
        <taxon>Stappiaceae</taxon>
        <taxon>Pannonibacter</taxon>
    </lineage>
</organism>
<feature type="transmembrane region" description="Helical" evidence="1">
    <location>
        <begin position="21"/>
        <end position="46"/>
    </location>
</feature>
<accession>A0A378ZYQ4</accession>
<proteinExistence type="predicted"/>
<gene>
    <name evidence="2" type="ORF">NCTC13350_02615</name>
</gene>
<keyword evidence="1" id="KW-0812">Transmembrane</keyword>
<dbReference type="AlphaFoldDB" id="A0A378ZYQ4"/>
<evidence type="ECO:0000313" key="3">
    <source>
        <dbReference type="Proteomes" id="UP000255000"/>
    </source>
</evidence>
<dbReference type="Proteomes" id="UP000255000">
    <property type="component" value="Unassembled WGS sequence"/>
</dbReference>
<reference evidence="2 3" key="1">
    <citation type="submission" date="2018-06" db="EMBL/GenBank/DDBJ databases">
        <authorList>
            <consortium name="Pathogen Informatics"/>
            <person name="Doyle S."/>
        </authorList>
    </citation>
    <scope>NUCLEOTIDE SEQUENCE [LARGE SCALE GENOMIC DNA]</scope>
    <source>
        <strain evidence="2 3">NCTC13350</strain>
    </source>
</reference>